<feature type="non-terminal residue" evidence="2">
    <location>
        <position position="176"/>
    </location>
</feature>
<name>A0A3G5A2T4_9VIRU</name>
<feature type="region of interest" description="Disordered" evidence="1">
    <location>
        <begin position="126"/>
        <end position="176"/>
    </location>
</feature>
<feature type="compositionally biased region" description="Polar residues" evidence="1">
    <location>
        <begin position="148"/>
        <end position="159"/>
    </location>
</feature>
<gene>
    <name evidence="2" type="ORF">Harvfovirus40_1</name>
</gene>
<protein>
    <submittedName>
        <fullName evidence="2">Uncharacterized protein</fullName>
    </submittedName>
</protein>
<dbReference type="EMBL" id="MK072282">
    <property type="protein sequence ID" value="AYV81538.1"/>
    <property type="molecule type" value="Genomic_DNA"/>
</dbReference>
<organism evidence="2">
    <name type="scientific">Harvfovirus sp</name>
    <dbReference type="NCBI Taxonomy" id="2487768"/>
    <lineage>
        <taxon>Viruses</taxon>
        <taxon>Varidnaviria</taxon>
        <taxon>Bamfordvirae</taxon>
        <taxon>Nucleocytoviricota</taxon>
        <taxon>Megaviricetes</taxon>
        <taxon>Imitervirales</taxon>
        <taxon>Mimiviridae</taxon>
        <taxon>Klosneuvirinae</taxon>
    </lineage>
</organism>
<proteinExistence type="predicted"/>
<sequence>MVIIFISSSKCGVTLTALSGNTILTQSVRGGARCKYSVQAGVMYTVNICGVPSGSFTADQCGNIMVAPNNGNQITQSGNTIFIAGGATSMMDPPAMPVYTPLVPSMMIQPPLAPMITYPPAPAMATPAPAPAPTPAAGAPAAGAPGTNSVTEGAQNPPVTGNENTVTNDNNGNGNG</sequence>
<feature type="compositionally biased region" description="Low complexity" evidence="1">
    <location>
        <begin position="135"/>
        <end position="147"/>
    </location>
</feature>
<feature type="compositionally biased region" description="Low complexity" evidence="1">
    <location>
        <begin position="160"/>
        <end position="176"/>
    </location>
</feature>
<evidence type="ECO:0000256" key="1">
    <source>
        <dbReference type="SAM" id="MobiDB-lite"/>
    </source>
</evidence>
<accession>A0A3G5A2T4</accession>
<reference evidence="2" key="1">
    <citation type="submission" date="2018-10" db="EMBL/GenBank/DDBJ databases">
        <title>Hidden diversity of soil giant viruses.</title>
        <authorList>
            <person name="Schulz F."/>
            <person name="Alteio L."/>
            <person name="Goudeau D."/>
            <person name="Ryan E.M."/>
            <person name="Malmstrom R.R."/>
            <person name="Blanchard J."/>
            <person name="Woyke T."/>
        </authorList>
    </citation>
    <scope>NUCLEOTIDE SEQUENCE</scope>
    <source>
        <strain evidence="2">HAV1</strain>
    </source>
</reference>
<evidence type="ECO:0000313" key="2">
    <source>
        <dbReference type="EMBL" id="AYV81538.1"/>
    </source>
</evidence>